<keyword evidence="3" id="KW-1185">Reference proteome</keyword>
<reference evidence="2 3" key="1">
    <citation type="submission" date="2019-04" db="EMBL/GenBank/DDBJ databases">
        <title>Lysinibacillus genome sequencing.</title>
        <authorList>
            <person name="Dunlap C."/>
        </authorList>
    </citation>
    <scope>NUCLEOTIDE SEQUENCE [LARGE SCALE GENOMIC DNA]</scope>
    <source>
        <strain evidence="2 3">CCTCC AB 2010389</strain>
    </source>
</reference>
<accession>A0A4U2Z1L1</accession>
<dbReference type="EMBL" id="SZPU01000042">
    <property type="protein sequence ID" value="TKI67908.1"/>
    <property type="molecule type" value="Genomic_DNA"/>
</dbReference>
<name>A0A4U2Z1L1_9BACI</name>
<evidence type="ECO:0008006" key="4">
    <source>
        <dbReference type="Google" id="ProtNLM"/>
    </source>
</evidence>
<organism evidence="2 3">
    <name type="scientific">Lysinibacillus mangiferihumi</name>
    <dbReference type="NCBI Taxonomy" id="1130819"/>
    <lineage>
        <taxon>Bacteria</taxon>
        <taxon>Bacillati</taxon>
        <taxon>Bacillota</taxon>
        <taxon>Bacilli</taxon>
        <taxon>Bacillales</taxon>
        <taxon>Bacillaceae</taxon>
        <taxon>Lysinibacillus</taxon>
    </lineage>
</organism>
<protein>
    <recommendedName>
        <fullName evidence="4">DUF3102 domain-containing protein</fullName>
    </recommendedName>
</protein>
<dbReference type="Proteomes" id="UP000308744">
    <property type="component" value="Unassembled WGS sequence"/>
</dbReference>
<comment type="caution">
    <text evidence="2">The sequence shown here is derived from an EMBL/GenBank/DDBJ whole genome shotgun (WGS) entry which is preliminary data.</text>
</comment>
<sequence length="226" mass="25501">MYEVAVFQYENLDATTADFLRKKESNMREIVGKAYTALGKELKEAQDTLAKNGYGCFDKWCESIGLNRMQANRLIQRYSLVTNCYEQTQGLLEDLPVSLTYEIAKPSAESTPAKTQAKSEVLDGSIDTLKAYRERIAELESQAKQATEKAEQAESALQIAEEKAQRMISIFSELDGKAVSGRFNKFGIKALYEIAQFTEQQRNLEHEIPSTGEVKKVDEMTVRELS</sequence>
<feature type="coiled-coil region" evidence="1">
    <location>
        <begin position="122"/>
        <end position="170"/>
    </location>
</feature>
<proteinExistence type="predicted"/>
<evidence type="ECO:0000256" key="1">
    <source>
        <dbReference type="SAM" id="Coils"/>
    </source>
</evidence>
<evidence type="ECO:0000313" key="3">
    <source>
        <dbReference type="Proteomes" id="UP000308744"/>
    </source>
</evidence>
<evidence type="ECO:0000313" key="2">
    <source>
        <dbReference type="EMBL" id="TKI67908.1"/>
    </source>
</evidence>
<dbReference type="RefSeq" id="WP_107895480.1">
    <property type="nucleotide sequence ID" value="NZ_PYWM01000010.1"/>
</dbReference>
<gene>
    <name evidence="2" type="ORF">FC756_12050</name>
</gene>
<dbReference type="AlphaFoldDB" id="A0A4U2Z1L1"/>
<keyword evidence="1" id="KW-0175">Coiled coil</keyword>